<dbReference type="AlphaFoldDB" id="A0A175W335"/>
<dbReference type="OrthoDB" id="4707307at2759"/>
<keyword evidence="4" id="KW-1185">Reference proteome</keyword>
<sequence>MSSPVGAFPGEEGDDHDRPQMSELRGAEATPQKAASHLIAEKARNLHRTARETMMPPPPSVASRGSSPSRKTTATPLYPILPQPTTRFRNTETFDLLDPSESDANAHLSTTEEPIQARPKRLGNNKEITEWLDQRIRVQNCGTTKKFTEVVTAMEKQAAVLTSLNHTISVDINRHLGDITKHLDGIRQQLTRLETDRQDSPTNPDILRDAQDRLHDLGREPQNRGYHELHPLHRQRSETLLPPSPNRQTYRQFYREGAFETSTESNSRPSSAVKIKREDIGQFNPHYHDPDDLGVVTDGKSVIYTDVHYFLGRIGTFLENPDTRLDMERQITQLLPTLLGGNAVLWWTNELTPDRRNLLRCIGLRSILEDLRARFGIDPGTATRRFNQVYLANASSCPLDGHPQSQQQQLGGHNDEYLGQP</sequence>
<evidence type="ECO:0000313" key="3">
    <source>
        <dbReference type="EMBL" id="KXX78086.1"/>
    </source>
</evidence>
<accession>A0A175W335</accession>
<reference evidence="3 4" key="3">
    <citation type="submission" date="2016-01" db="EMBL/GenBank/DDBJ databases">
        <title>Madurella mycetomatis genome sequencing.</title>
        <authorList>
            <person name="Van De Sande W."/>
        </authorList>
    </citation>
    <scope>NUCLEOTIDE SEQUENCE [LARGE SCALE GENOMIC DNA]</scope>
    <source>
        <strain evidence="3">Mm55</strain>
        <strain evidence="4">mm55</strain>
    </source>
</reference>
<dbReference type="STRING" id="100816.A0A175W335"/>
<feature type="compositionally biased region" description="Basic and acidic residues" evidence="1">
    <location>
        <begin position="219"/>
        <end position="237"/>
    </location>
</feature>
<protein>
    <submittedName>
        <fullName evidence="3">Uncharacterized protein</fullName>
    </submittedName>
</protein>
<comment type="caution">
    <text evidence="3">The sequence shown here is derived from an EMBL/GenBank/DDBJ whole genome shotgun (WGS) entry which is preliminary data.</text>
</comment>
<evidence type="ECO:0000313" key="4">
    <source>
        <dbReference type="Proteomes" id="UP000078237"/>
    </source>
</evidence>
<organism evidence="3 4">
    <name type="scientific">Madurella mycetomatis</name>
    <dbReference type="NCBI Taxonomy" id="100816"/>
    <lineage>
        <taxon>Eukaryota</taxon>
        <taxon>Fungi</taxon>
        <taxon>Dikarya</taxon>
        <taxon>Ascomycota</taxon>
        <taxon>Pezizomycotina</taxon>
        <taxon>Sordariomycetes</taxon>
        <taxon>Sordariomycetidae</taxon>
        <taxon>Sordariales</taxon>
        <taxon>Sordariales incertae sedis</taxon>
        <taxon>Madurella</taxon>
    </lineage>
</organism>
<dbReference type="EMBL" id="LCTW02000639">
    <property type="protein sequence ID" value="KXX72851.1"/>
    <property type="molecule type" value="Genomic_DNA"/>
</dbReference>
<feature type="region of interest" description="Disordered" evidence="1">
    <location>
        <begin position="398"/>
        <end position="421"/>
    </location>
</feature>
<gene>
    <name evidence="3" type="ORF">MMYC01_204202</name>
    <name evidence="2" type="ORF">MMYC01_210577</name>
</gene>
<name>A0A175W335_9PEZI</name>
<reference evidence="4" key="2">
    <citation type="submission" date="2015-06" db="EMBL/GenBank/DDBJ databases">
        <authorList>
            <person name="van de Sande W.W.J."/>
        </authorList>
    </citation>
    <scope>NUCLEOTIDE SEQUENCE [LARGE SCALE GENOMIC DNA]</scope>
    <source>
        <strain evidence="4">mm55</strain>
    </source>
</reference>
<proteinExistence type="predicted"/>
<evidence type="ECO:0000313" key="2">
    <source>
        <dbReference type="EMBL" id="KXX72851.1"/>
    </source>
</evidence>
<reference evidence="3" key="1">
    <citation type="submission" date="2015-06" db="EMBL/GenBank/DDBJ databases">
        <authorList>
            <person name="Hoefler B.C."/>
            <person name="Straight P.D."/>
        </authorList>
    </citation>
    <scope>NUCLEOTIDE SEQUENCE [LARGE SCALE GENOMIC DNA]</scope>
    <source>
        <strain evidence="3">Mm55</strain>
    </source>
</reference>
<dbReference type="Proteomes" id="UP000078237">
    <property type="component" value="Unassembled WGS sequence"/>
</dbReference>
<dbReference type="EMBL" id="LCTW02000133">
    <property type="protein sequence ID" value="KXX78086.1"/>
    <property type="molecule type" value="Genomic_DNA"/>
</dbReference>
<dbReference type="VEuPathDB" id="FungiDB:MMYC01_204202"/>
<evidence type="ECO:0000256" key="1">
    <source>
        <dbReference type="SAM" id="MobiDB-lite"/>
    </source>
</evidence>
<feature type="region of interest" description="Disordered" evidence="1">
    <location>
        <begin position="219"/>
        <end position="247"/>
    </location>
</feature>
<feature type="compositionally biased region" description="Polar residues" evidence="1">
    <location>
        <begin position="63"/>
        <end position="75"/>
    </location>
</feature>
<feature type="region of interest" description="Disordered" evidence="1">
    <location>
        <begin position="1"/>
        <end position="86"/>
    </location>
</feature>
<dbReference type="VEuPathDB" id="FungiDB:MMYC01_210577"/>